<organism evidence="2 3">
    <name type="scientific">Massilia cellulosiltytica</name>
    <dbReference type="NCBI Taxonomy" id="2683234"/>
    <lineage>
        <taxon>Bacteria</taxon>
        <taxon>Pseudomonadati</taxon>
        <taxon>Pseudomonadota</taxon>
        <taxon>Betaproteobacteria</taxon>
        <taxon>Burkholderiales</taxon>
        <taxon>Oxalobacteraceae</taxon>
        <taxon>Telluria group</taxon>
        <taxon>Massilia</taxon>
    </lineage>
</organism>
<accession>A0A7X3G1V3</accession>
<keyword evidence="3" id="KW-1185">Reference proteome</keyword>
<dbReference type="RefSeq" id="WP_160409250.1">
    <property type="nucleotide sequence ID" value="NZ_WSES01000004.1"/>
</dbReference>
<evidence type="ECO:0000256" key="1">
    <source>
        <dbReference type="SAM" id="Coils"/>
    </source>
</evidence>
<name>A0A7X3G1V3_9BURK</name>
<sequence length="137" mass="14977">MTQAAPTTAAVAKPVSLTLMGPGHVIFQELAVHIRDGYVPNPDYPVEFFQNGHVSIMCVLGNPTQYAIDKARESHELALAQQEADFQRAVQAEAKRLAEQAAREELERKIAAVKADQARAIRELEKATAAEIAKLSK</sequence>
<proteinExistence type="predicted"/>
<evidence type="ECO:0000313" key="2">
    <source>
        <dbReference type="EMBL" id="MVW61062.1"/>
    </source>
</evidence>
<feature type="coiled-coil region" evidence="1">
    <location>
        <begin position="87"/>
        <end position="123"/>
    </location>
</feature>
<keyword evidence="1" id="KW-0175">Coiled coil</keyword>
<gene>
    <name evidence="2" type="ORF">GPY61_14095</name>
</gene>
<dbReference type="AlphaFoldDB" id="A0A7X3G1V3"/>
<dbReference type="Proteomes" id="UP000443353">
    <property type="component" value="Unassembled WGS sequence"/>
</dbReference>
<protein>
    <submittedName>
        <fullName evidence="2">Uncharacterized protein</fullName>
    </submittedName>
</protein>
<dbReference type="EMBL" id="WSES01000004">
    <property type="protein sequence ID" value="MVW61062.1"/>
    <property type="molecule type" value="Genomic_DNA"/>
</dbReference>
<evidence type="ECO:0000313" key="3">
    <source>
        <dbReference type="Proteomes" id="UP000443353"/>
    </source>
</evidence>
<reference evidence="2 3" key="1">
    <citation type="submission" date="2019-12" db="EMBL/GenBank/DDBJ databases">
        <authorList>
            <person name="Li C."/>
            <person name="Zhao J."/>
        </authorList>
    </citation>
    <scope>NUCLEOTIDE SEQUENCE [LARGE SCALE GENOMIC DNA]</scope>
    <source>
        <strain evidence="2 3">NEAU-DD11</strain>
    </source>
</reference>
<comment type="caution">
    <text evidence="2">The sequence shown here is derived from an EMBL/GenBank/DDBJ whole genome shotgun (WGS) entry which is preliminary data.</text>
</comment>